<dbReference type="Proteomes" id="UP001153719">
    <property type="component" value="Chromosome"/>
</dbReference>
<organism evidence="1 2">
    <name type="scientific">Planktothrix pseudagardhii</name>
    <dbReference type="NCBI Taxonomy" id="132604"/>
    <lineage>
        <taxon>Bacteria</taxon>
        <taxon>Bacillati</taxon>
        <taxon>Cyanobacteriota</taxon>
        <taxon>Cyanophyceae</taxon>
        <taxon>Oscillatoriophycideae</taxon>
        <taxon>Oscillatoriales</taxon>
        <taxon>Microcoleaceae</taxon>
        <taxon>Planktothrix</taxon>
    </lineage>
</organism>
<gene>
    <name evidence="1" type="ORF">NO713_01014</name>
</gene>
<sequence>MENFPFLPHNGDSEGQVERNFMPVPRTIPFYGTVDEALIQCAYHRVKNFLQAGPEHPKKYDALAYLEIASTLATARKHLVHSIFWQKASYETRLQISLQLDCLSEQIQKNIEQFGIHWNKYIETLDYQPVDIIELPDYIEPNNTEQVQRYQSITLGELSHSMSTLQELTKTFSHQIIPKTIQQIKPTPTYQQKNLFEQS</sequence>
<evidence type="ECO:0000313" key="1">
    <source>
        <dbReference type="EMBL" id="CAD5926625.1"/>
    </source>
</evidence>
<protein>
    <submittedName>
        <fullName evidence="1">Uncharacterized protein</fullName>
    </submittedName>
</protein>
<dbReference type="EMBL" id="LR882967">
    <property type="protein sequence ID" value="CAD5926625.1"/>
    <property type="molecule type" value="Genomic_DNA"/>
</dbReference>
<name>A0A9W4G3L4_9CYAN</name>
<reference evidence="1" key="1">
    <citation type="submission" date="2020-09" db="EMBL/GenBank/DDBJ databases">
        <authorList>
            <person name="Blom J."/>
        </authorList>
    </citation>
    <scope>NUCLEOTIDE SEQUENCE</scope>
    <source>
        <strain evidence="1">No.713</strain>
    </source>
</reference>
<keyword evidence="2" id="KW-1185">Reference proteome</keyword>
<dbReference type="AlphaFoldDB" id="A0A9W4G3L4"/>
<proteinExistence type="predicted"/>
<dbReference type="KEGG" id="ppsu:NO713_01014"/>
<evidence type="ECO:0000313" key="2">
    <source>
        <dbReference type="Proteomes" id="UP001153719"/>
    </source>
</evidence>
<accession>A0A9W4G3L4</accession>